<dbReference type="Proteomes" id="UP001164250">
    <property type="component" value="Chromosome 4"/>
</dbReference>
<protein>
    <submittedName>
        <fullName evidence="1">Uncharacterized protein</fullName>
    </submittedName>
</protein>
<organism evidence="1 2">
    <name type="scientific">Pistacia atlantica</name>
    <dbReference type="NCBI Taxonomy" id="434234"/>
    <lineage>
        <taxon>Eukaryota</taxon>
        <taxon>Viridiplantae</taxon>
        <taxon>Streptophyta</taxon>
        <taxon>Embryophyta</taxon>
        <taxon>Tracheophyta</taxon>
        <taxon>Spermatophyta</taxon>
        <taxon>Magnoliopsida</taxon>
        <taxon>eudicotyledons</taxon>
        <taxon>Gunneridae</taxon>
        <taxon>Pentapetalae</taxon>
        <taxon>rosids</taxon>
        <taxon>malvids</taxon>
        <taxon>Sapindales</taxon>
        <taxon>Anacardiaceae</taxon>
        <taxon>Pistacia</taxon>
    </lineage>
</organism>
<evidence type="ECO:0000313" key="2">
    <source>
        <dbReference type="Proteomes" id="UP001164250"/>
    </source>
</evidence>
<sequence length="123" mass="14657">MARRRWWYRVYNQKIGSKKRFRYENKDSGQHGGRIMHEYSLDSSLLRPNQHNNYVVCRTRKNEPALKKNKRAKFEEVDSEKKNKRGKVFSIATTRQHCRLGLTTVTTTTMVQLPLQLEDETEL</sequence>
<name>A0ACC1BHL5_9ROSI</name>
<proteinExistence type="predicted"/>
<gene>
    <name evidence="1" type="ORF">Patl1_19838</name>
</gene>
<dbReference type="EMBL" id="CM047900">
    <property type="protein sequence ID" value="KAJ0098456.1"/>
    <property type="molecule type" value="Genomic_DNA"/>
</dbReference>
<keyword evidence="2" id="KW-1185">Reference proteome</keyword>
<comment type="caution">
    <text evidence="1">The sequence shown here is derived from an EMBL/GenBank/DDBJ whole genome shotgun (WGS) entry which is preliminary data.</text>
</comment>
<reference evidence="2" key="1">
    <citation type="journal article" date="2023" name="G3 (Bethesda)">
        <title>Genome assembly and association tests identify interacting loci associated with vigor, precocity, and sex in interspecific pistachio rootstocks.</title>
        <authorList>
            <person name="Palmer W."/>
            <person name="Jacygrad E."/>
            <person name="Sagayaradj S."/>
            <person name="Cavanaugh K."/>
            <person name="Han R."/>
            <person name="Bertier L."/>
            <person name="Beede B."/>
            <person name="Kafkas S."/>
            <person name="Golino D."/>
            <person name="Preece J."/>
            <person name="Michelmore R."/>
        </authorList>
    </citation>
    <scope>NUCLEOTIDE SEQUENCE [LARGE SCALE GENOMIC DNA]</scope>
</reference>
<evidence type="ECO:0000313" key="1">
    <source>
        <dbReference type="EMBL" id="KAJ0098456.1"/>
    </source>
</evidence>
<accession>A0ACC1BHL5</accession>